<evidence type="ECO:0000313" key="1">
    <source>
        <dbReference type="EMBL" id="MDH6222696.1"/>
    </source>
</evidence>
<keyword evidence="2" id="KW-1185">Reference proteome</keyword>
<sequence>MVAKRRNFPDEFKRDAVDLVRSSKDRTLTDIALPEHRPIAEPA</sequence>
<accession>A0ABT6M2C4</accession>
<comment type="caution">
    <text evidence="1">The sequence shown here is derived from an EMBL/GenBank/DDBJ whole genome shotgun (WGS) entry which is preliminary data.</text>
</comment>
<organism evidence="1 2">
    <name type="scientific">Streptomyces pseudovenezuelae</name>
    <dbReference type="NCBI Taxonomy" id="67350"/>
    <lineage>
        <taxon>Bacteria</taxon>
        <taxon>Bacillati</taxon>
        <taxon>Actinomycetota</taxon>
        <taxon>Actinomycetes</taxon>
        <taxon>Kitasatosporales</taxon>
        <taxon>Streptomycetaceae</taxon>
        <taxon>Streptomyces</taxon>
        <taxon>Streptomyces aurantiacus group</taxon>
    </lineage>
</organism>
<dbReference type="RefSeq" id="WP_280883293.1">
    <property type="nucleotide sequence ID" value="NZ_JARXVH010000041.1"/>
</dbReference>
<proteinExistence type="predicted"/>
<gene>
    <name evidence="1" type="ORF">M2283_010048</name>
</gene>
<name>A0ABT6M2C4_9ACTN</name>
<dbReference type="Gene3D" id="1.10.10.60">
    <property type="entry name" value="Homeodomain-like"/>
    <property type="match status" value="1"/>
</dbReference>
<dbReference type="EMBL" id="JARXVH010000041">
    <property type="protein sequence ID" value="MDH6222696.1"/>
    <property type="molecule type" value="Genomic_DNA"/>
</dbReference>
<evidence type="ECO:0000313" key="2">
    <source>
        <dbReference type="Proteomes" id="UP001160499"/>
    </source>
</evidence>
<dbReference type="Proteomes" id="UP001160499">
    <property type="component" value="Unassembled WGS sequence"/>
</dbReference>
<protein>
    <submittedName>
        <fullName evidence="1">Transposase-like protein</fullName>
    </submittedName>
</protein>
<reference evidence="1 2" key="1">
    <citation type="submission" date="2023-04" db="EMBL/GenBank/DDBJ databases">
        <title>Forest soil microbial communities from Buena Vista Peninsula, Colon Province, Panama.</title>
        <authorList>
            <person name="Bouskill N."/>
        </authorList>
    </citation>
    <scope>NUCLEOTIDE SEQUENCE [LARGE SCALE GENOMIC DNA]</scope>
    <source>
        <strain evidence="1 2">GGS1</strain>
    </source>
</reference>